<reference evidence="1" key="2">
    <citation type="submission" date="2004-02" db="EMBL/GenBank/DDBJ databases">
        <authorList>
            <consortium name="Genoscope"/>
            <consortium name="Whitehead Institute Centre for Genome Research"/>
        </authorList>
    </citation>
    <scope>NUCLEOTIDE SEQUENCE</scope>
</reference>
<sequence length="57" mass="6697">VQDLIKKLVDEHFKFDMEAVMKDPILFGDYSNALDETEPRIYKDIIDYEASKALFQV</sequence>
<dbReference type="AlphaFoldDB" id="Q4RBD0"/>
<protein>
    <submittedName>
        <fullName evidence="1">(spotted green pufferfish) hypothetical protein</fullName>
    </submittedName>
</protein>
<evidence type="ECO:0000313" key="1">
    <source>
        <dbReference type="EMBL" id="CAG14303.1"/>
    </source>
</evidence>
<name>Q4RBD0_TETNG</name>
<reference evidence="1" key="1">
    <citation type="journal article" date="2004" name="Nature">
        <title>Genome duplication in the teleost fish Tetraodon nigroviridis reveals the early vertebrate proto-karyotype.</title>
        <authorList>
            <person name="Jaillon O."/>
            <person name="Aury J.-M."/>
            <person name="Brunet F."/>
            <person name="Petit J.-L."/>
            <person name="Stange-Thomann N."/>
            <person name="Mauceli E."/>
            <person name="Bouneau L."/>
            <person name="Fischer C."/>
            <person name="Ozouf-Costaz C."/>
            <person name="Bernot A."/>
            <person name="Nicaud S."/>
            <person name="Jaffe D."/>
            <person name="Fisher S."/>
            <person name="Lutfalla G."/>
            <person name="Dossat C."/>
            <person name="Segurens B."/>
            <person name="Dasilva C."/>
            <person name="Salanoubat M."/>
            <person name="Levy M."/>
            <person name="Boudet N."/>
            <person name="Castellano S."/>
            <person name="Anthouard V."/>
            <person name="Jubin C."/>
            <person name="Castelli V."/>
            <person name="Katinka M."/>
            <person name="Vacherie B."/>
            <person name="Biemont C."/>
            <person name="Skalli Z."/>
            <person name="Cattolico L."/>
            <person name="Poulain J."/>
            <person name="De Berardinis V."/>
            <person name="Cruaud C."/>
            <person name="Duprat S."/>
            <person name="Brottier P."/>
            <person name="Coutanceau J.-P."/>
            <person name="Gouzy J."/>
            <person name="Parra G."/>
            <person name="Lardier G."/>
            <person name="Chapple C."/>
            <person name="McKernan K.J."/>
            <person name="McEwan P."/>
            <person name="Bosak S."/>
            <person name="Kellis M."/>
            <person name="Volff J.-N."/>
            <person name="Guigo R."/>
            <person name="Zody M.C."/>
            <person name="Mesirov J."/>
            <person name="Lindblad-Toh K."/>
            <person name="Birren B."/>
            <person name="Nusbaum C."/>
            <person name="Kahn D."/>
            <person name="Robinson-Rechavi M."/>
            <person name="Laudet V."/>
            <person name="Schachter V."/>
            <person name="Quetier F."/>
            <person name="Saurin W."/>
            <person name="Scarpelli C."/>
            <person name="Wincker P."/>
            <person name="Lander E.S."/>
            <person name="Weissenbach J."/>
            <person name="Roest Crollius H."/>
        </authorList>
    </citation>
    <scope>NUCLEOTIDE SEQUENCE [LARGE SCALE GENOMIC DNA]</scope>
</reference>
<dbReference type="OrthoDB" id="8937274at2759"/>
<dbReference type="KEGG" id="tng:GSTEN00036341G001"/>
<gene>
    <name evidence="1" type="ORF">GSTENG00036341001</name>
</gene>
<feature type="non-terminal residue" evidence="1">
    <location>
        <position position="1"/>
    </location>
</feature>
<accession>Q4RBD0</accession>
<proteinExistence type="predicted"/>
<comment type="caution">
    <text evidence="1">The sequence shown here is derived from an EMBL/GenBank/DDBJ whole genome shotgun (WGS) entry which is preliminary data.</text>
</comment>
<organism evidence="1">
    <name type="scientific">Tetraodon nigroviridis</name>
    <name type="common">Spotted green pufferfish</name>
    <name type="synonym">Chelonodon nigroviridis</name>
    <dbReference type="NCBI Taxonomy" id="99883"/>
    <lineage>
        <taxon>Eukaryota</taxon>
        <taxon>Metazoa</taxon>
        <taxon>Chordata</taxon>
        <taxon>Craniata</taxon>
        <taxon>Vertebrata</taxon>
        <taxon>Euteleostomi</taxon>
        <taxon>Actinopterygii</taxon>
        <taxon>Neopterygii</taxon>
        <taxon>Teleostei</taxon>
        <taxon>Neoteleostei</taxon>
        <taxon>Acanthomorphata</taxon>
        <taxon>Eupercaria</taxon>
        <taxon>Tetraodontiformes</taxon>
        <taxon>Tetradontoidea</taxon>
        <taxon>Tetraodontidae</taxon>
        <taxon>Tetraodon</taxon>
    </lineage>
</organism>
<dbReference type="EMBL" id="CAAE01021670">
    <property type="protein sequence ID" value="CAG14303.1"/>
    <property type="molecule type" value="Genomic_DNA"/>
</dbReference>